<dbReference type="RefSeq" id="WP_012642895.1">
    <property type="nucleotide sequence ID" value="NC_011961.1"/>
</dbReference>
<dbReference type="Gene3D" id="1.10.3210.10">
    <property type="entry name" value="Hypothetical protein af1432"/>
    <property type="match status" value="1"/>
</dbReference>
<reference evidence="2 3" key="1">
    <citation type="journal article" date="2009" name="PLoS ONE">
        <title>Complete genome sequence of the aerobic CO-oxidizing thermophile Thermomicrobium roseum.</title>
        <authorList>
            <person name="Wu D."/>
            <person name="Raymond J."/>
            <person name="Wu M."/>
            <person name="Chatterji S."/>
            <person name="Ren Q."/>
            <person name="Graham J.E."/>
            <person name="Bryant D.A."/>
            <person name="Robb F."/>
            <person name="Colman A."/>
            <person name="Tallon L.J."/>
            <person name="Badger J.H."/>
            <person name="Madupu R."/>
            <person name="Ward N.L."/>
            <person name="Eisen J.A."/>
        </authorList>
    </citation>
    <scope>NUCLEOTIDE SEQUENCE [LARGE SCALE GENOMIC DNA]</scope>
    <source>
        <strain evidence="3">ATCC 27502 / DSM 5159 / P-2</strain>
        <plasmid evidence="2">unnamed</plasmid>
    </source>
</reference>
<keyword evidence="2" id="KW-0378">Hydrolase</keyword>
<geneLocation type="plasmid" evidence="3">
    <name>Tros</name>
</geneLocation>
<dbReference type="SUPFAM" id="SSF109604">
    <property type="entry name" value="HD-domain/PDEase-like"/>
    <property type="match status" value="1"/>
</dbReference>
<dbReference type="OrthoDB" id="9803619at2"/>
<dbReference type="InterPro" id="IPR045509">
    <property type="entry name" value="HD_assoc_2"/>
</dbReference>
<dbReference type="Pfam" id="PF01966">
    <property type="entry name" value="HD"/>
    <property type="match status" value="1"/>
</dbReference>
<dbReference type="eggNOG" id="COG1078">
    <property type="taxonomic scope" value="Bacteria"/>
</dbReference>
<accession>B9L483</accession>
<evidence type="ECO:0000313" key="2">
    <source>
        <dbReference type="EMBL" id="ACM06908.1"/>
    </source>
</evidence>
<dbReference type="Pfam" id="PF19276">
    <property type="entry name" value="HD_assoc_2"/>
    <property type="match status" value="1"/>
</dbReference>
<protein>
    <submittedName>
        <fullName evidence="2">Metal dependent phosphohydrolase</fullName>
    </submittedName>
</protein>
<dbReference type="PANTHER" id="PTHR11373">
    <property type="entry name" value="DEOXYNUCLEOSIDE TRIPHOSPHATE TRIPHOSPHOHYDROLASE"/>
    <property type="match status" value="1"/>
</dbReference>
<dbReference type="EMBL" id="CP001276">
    <property type="protein sequence ID" value="ACM06908.1"/>
    <property type="molecule type" value="Genomic_DNA"/>
</dbReference>
<organism evidence="2 3">
    <name type="scientific">Thermomicrobium roseum (strain ATCC 27502 / DSM 5159 / P-2)</name>
    <dbReference type="NCBI Taxonomy" id="309801"/>
    <lineage>
        <taxon>Bacteria</taxon>
        <taxon>Pseudomonadati</taxon>
        <taxon>Thermomicrobiota</taxon>
        <taxon>Thermomicrobia</taxon>
        <taxon>Thermomicrobiales</taxon>
        <taxon>Thermomicrobiaceae</taxon>
        <taxon>Thermomicrobium</taxon>
    </lineage>
</organism>
<dbReference type="Proteomes" id="UP000000447">
    <property type="component" value="Plasmid unnamed"/>
</dbReference>
<dbReference type="InterPro" id="IPR050135">
    <property type="entry name" value="dGTPase-like"/>
</dbReference>
<dbReference type="CDD" id="cd00077">
    <property type="entry name" value="HDc"/>
    <property type="match status" value="1"/>
</dbReference>
<gene>
    <name evidence="2" type="ordered locus">trd_A0597</name>
</gene>
<dbReference type="InterPro" id="IPR003607">
    <property type="entry name" value="HD/PDEase_dom"/>
</dbReference>
<dbReference type="PANTHER" id="PTHR11373:SF4">
    <property type="entry name" value="DEOXYNUCLEOSIDE TRIPHOSPHATE TRIPHOSPHOHYDROLASE SAMHD1"/>
    <property type="match status" value="1"/>
</dbReference>
<dbReference type="HOGENOM" id="CLU_026821_3_1_0"/>
<proteinExistence type="predicted"/>
<dbReference type="SMART" id="SM00471">
    <property type="entry name" value="HDc"/>
    <property type="match status" value="1"/>
</dbReference>
<dbReference type="InterPro" id="IPR006674">
    <property type="entry name" value="HD_domain"/>
</dbReference>
<name>B9L483_THERP</name>
<sequence length="431" mass="48970">MTCNERYVTVVRDSLYDRIPLTRAEVALISTPTFQRLDRIQQLGFVSKIWPGAKHTRYEHSLGVLHLMRQALATLRRHDAGWIDDETRRTALAAALLHDVGHYPFSHAIEELGRPVLPHEEVGRQLIERSELAEVLEREWAVEPRRVADLIAPRGALAAAYRLVRGLLSGALDVDKLDYLPRDARHCNVPYGGVDTPRLLDALRVADVHGVPRVVVTAKGVSPLHSLINARQEMFDNVYWHHANRAAMAMLQRAVQDALLVGAITAEELPRHDDASLLARLSEPGMPESTRQLVLRLRDRVLHKRALEVSARAPDLYRYLSSLYGRPAARRELEGVLAQRLSDLLGEPVADWEVLLAIPKPEKWSTDVWVLFERPPLGFQPLMPWQDVVGLTDADFARFEEHRRLIRVVTTARLREAVARHWPRLLLPLLQ</sequence>
<keyword evidence="3" id="KW-1185">Reference proteome</keyword>
<dbReference type="KEGG" id="tro:trd_A0597"/>
<dbReference type="AlphaFoldDB" id="B9L483"/>
<evidence type="ECO:0000313" key="3">
    <source>
        <dbReference type="Proteomes" id="UP000000447"/>
    </source>
</evidence>
<feature type="domain" description="HD/PDEase" evidence="1">
    <location>
        <begin position="53"/>
        <end position="189"/>
    </location>
</feature>
<dbReference type="GO" id="GO:0008832">
    <property type="term" value="F:dGTPase activity"/>
    <property type="evidence" value="ECO:0007669"/>
    <property type="project" value="TreeGrafter"/>
</dbReference>
<evidence type="ECO:0000259" key="1">
    <source>
        <dbReference type="SMART" id="SM00471"/>
    </source>
</evidence>
<keyword evidence="2" id="KW-0614">Plasmid</keyword>
<dbReference type="GO" id="GO:0006203">
    <property type="term" value="P:dGTP catabolic process"/>
    <property type="evidence" value="ECO:0007669"/>
    <property type="project" value="TreeGrafter"/>
</dbReference>